<dbReference type="Gene3D" id="1.10.10.10">
    <property type="entry name" value="Winged helix-like DNA-binding domain superfamily/Winged helix DNA-binding domain"/>
    <property type="match status" value="1"/>
</dbReference>
<protein>
    <submittedName>
        <fullName evidence="6">LysR family transcriptional regulator</fullName>
    </submittedName>
    <submittedName>
        <fullName evidence="7">LysR substrate binding domain protein</fullName>
    </submittedName>
</protein>
<dbReference type="Pfam" id="PF03466">
    <property type="entry name" value="LysR_substrate"/>
    <property type="match status" value="1"/>
</dbReference>
<accession>A0A256G3Z3</accession>
<evidence type="ECO:0000256" key="2">
    <source>
        <dbReference type="ARBA" id="ARBA00023015"/>
    </source>
</evidence>
<organism evidence="7 8">
    <name type="scientific">Brucella pseudogrignonensis</name>
    <dbReference type="NCBI Taxonomy" id="419475"/>
    <lineage>
        <taxon>Bacteria</taxon>
        <taxon>Pseudomonadati</taxon>
        <taxon>Pseudomonadota</taxon>
        <taxon>Alphaproteobacteria</taxon>
        <taxon>Hyphomicrobiales</taxon>
        <taxon>Brucellaceae</taxon>
        <taxon>Brucella/Ochrobactrum group</taxon>
        <taxon>Brucella</taxon>
    </lineage>
</organism>
<dbReference type="PROSITE" id="PS50931">
    <property type="entry name" value="HTH_LYSR"/>
    <property type="match status" value="1"/>
</dbReference>
<reference evidence="7 8" key="1">
    <citation type="submission" date="2017-07" db="EMBL/GenBank/DDBJ databases">
        <title>Phylogenetic study on the rhizospheric bacterium Ochrobactrum sp. A44.</title>
        <authorList>
            <person name="Krzyzanowska D.M."/>
            <person name="Ossowicki A."/>
            <person name="Rajewska M."/>
            <person name="Maciag T."/>
            <person name="Kaczynski Z."/>
            <person name="Czerwicka M."/>
            <person name="Jafra S."/>
        </authorList>
    </citation>
    <scope>NUCLEOTIDE SEQUENCE [LARGE SCALE GENOMIC DNA]</scope>
    <source>
        <strain evidence="7 8">CCUG 30717</strain>
    </source>
</reference>
<comment type="similarity">
    <text evidence="1">Belongs to the LysR transcriptional regulatory family.</text>
</comment>
<comment type="caution">
    <text evidence="7">The sequence shown here is derived from an EMBL/GenBank/DDBJ whole genome shotgun (WGS) entry which is preliminary data.</text>
</comment>
<reference evidence="6 9" key="2">
    <citation type="submission" date="2018-11" db="EMBL/GenBank/DDBJ databases">
        <title>Genome sequencing and analysis.</title>
        <authorList>
            <person name="Huang Y.-T."/>
        </authorList>
    </citation>
    <scope>NUCLEOTIDE SEQUENCE [LARGE SCALE GENOMIC DNA]</scope>
    <source>
        <strain evidence="6 9">SHIN</strain>
    </source>
</reference>
<dbReference type="SUPFAM" id="SSF53850">
    <property type="entry name" value="Periplasmic binding protein-like II"/>
    <property type="match status" value="1"/>
</dbReference>
<dbReference type="EMBL" id="NNRM01000046">
    <property type="protein sequence ID" value="OYR21802.1"/>
    <property type="molecule type" value="Genomic_DNA"/>
</dbReference>
<dbReference type="InterPro" id="IPR036388">
    <property type="entry name" value="WH-like_DNA-bd_sf"/>
</dbReference>
<dbReference type="InterPro" id="IPR050950">
    <property type="entry name" value="HTH-type_LysR_regulators"/>
</dbReference>
<feature type="domain" description="HTH lysR-type" evidence="5">
    <location>
        <begin position="3"/>
        <end position="60"/>
    </location>
</feature>
<proteinExistence type="inferred from homology"/>
<dbReference type="PANTHER" id="PTHR30419:SF2">
    <property type="entry name" value="LYSR FAMILY TRANSCRIPTIONAL REGULATOR"/>
    <property type="match status" value="1"/>
</dbReference>
<keyword evidence="8" id="KW-1185">Reference proteome</keyword>
<dbReference type="InterPro" id="IPR005119">
    <property type="entry name" value="LysR_subst-bd"/>
</dbReference>
<dbReference type="GO" id="GO:0005829">
    <property type="term" value="C:cytosol"/>
    <property type="evidence" value="ECO:0007669"/>
    <property type="project" value="TreeGrafter"/>
</dbReference>
<dbReference type="InterPro" id="IPR036390">
    <property type="entry name" value="WH_DNA-bd_sf"/>
</dbReference>
<dbReference type="AlphaFoldDB" id="A0A256G3Z3"/>
<gene>
    <name evidence="7" type="ORF">CEV34_4602</name>
    <name evidence="6" type="ORF">EHE22_08555</name>
</gene>
<dbReference type="RefSeq" id="WP_007877499.1">
    <property type="nucleotide sequence ID" value="NZ_JBHEEM010000009.1"/>
</dbReference>
<evidence type="ECO:0000313" key="8">
    <source>
        <dbReference type="Proteomes" id="UP000216188"/>
    </source>
</evidence>
<evidence type="ECO:0000256" key="3">
    <source>
        <dbReference type="ARBA" id="ARBA00023125"/>
    </source>
</evidence>
<sequence length="297" mass="32475">MRFDLTDLRLFLAVVDAGSITHGAADVGLSLAAASERLRDMETLSEVMLLERGRRGITTTEAGDALVHHARAILHQIAQMRGELGEYAKGLRGTIRVLANTAAMTEFLPARLSPWLARNPQADIDLKERQSIQIARSIAGGFAEIGILSDAVDTSGLHLQPFAIDRLVLISARDHPLALRNSVRLDELLDQHFIALGTGALQDHIDAQALKIGLRLKTRIRLRTFEGICRMAGEGVGVAVIPETAARRFRRSSSIAIIKLSDSWATRQLAVCVRDETTLTPLARSLFAHLTSDERQA</sequence>
<dbReference type="GO" id="GO:0003700">
    <property type="term" value="F:DNA-binding transcription factor activity"/>
    <property type="evidence" value="ECO:0007669"/>
    <property type="project" value="InterPro"/>
</dbReference>
<keyword evidence="2" id="KW-0805">Transcription regulation</keyword>
<dbReference type="Proteomes" id="UP000216188">
    <property type="component" value="Unassembled WGS sequence"/>
</dbReference>
<evidence type="ECO:0000256" key="1">
    <source>
        <dbReference type="ARBA" id="ARBA00009437"/>
    </source>
</evidence>
<dbReference type="Pfam" id="PF00126">
    <property type="entry name" value="HTH_1"/>
    <property type="match status" value="1"/>
</dbReference>
<dbReference type="STRING" id="419475.A8A54_10955"/>
<keyword evidence="3" id="KW-0238">DNA-binding</keyword>
<dbReference type="Gene3D" id="3.40.190.290">
    <property type="match status" value="1"/>
</dbReference>
<evidence type="ECO:0000313" key="6">
    <source>
        <dbReference type="EMBL" id="NNV20474.1"/>
    </source>
</evidence>
<dbReference type="EMBL" id="PKQI01000001">
    <property type="protein sequence ID" value="NNV20474.1"/>
    <property type="molecule type" value="Genomic_DNA"/>
</dbReference>
<dbReference type="GO" id="GO:0003677">
    <property type="term" value="F:DNA binding"/>
    <property type="evidence" value="ECO:0007669"/>
    <property type="project" value="UniProtKB-KW"/>
</dbReference>
<keyword evidence="4" id="KW-0804">Transcription</keyword>
<dbReference type="InterPro" id="IPR000847">
    <property type="entry name" value="LysR_HTH_N"/>
</dbReference>
<dbReference type="CDD" id="cd08421">
    <property type="entry name" value="PBP2_LTTR_like_1"/>
    <property type="match status" value="1"/>
</dbReference>
<evidence type="ECO:0000256" key="4">
    <source>
        <dbReference type="ARBA" id="ARBA00023163"/>
    </source>
</evidence>
<evidence type="ECO:0000313" key="9">
    <source>
        <dbReference type="Proteomes" id="UP000526233"/>
    </source>
</evidence>
<evidence type="ECO:0000259" key="5">
    <source>
        <dbReference type="PROSITE" id="PS50931"/>
    </source>
</evidence>
<evidence type="ECO:0000313" key="7">
    <source>
        <dbReference type="EMBL" id="OYR21802.1"/>
    </source>
</evidence>
<name>A0A256G3Z3_9HYPH</name>
<dbReference type="PANTHER" id="PTHR30419">
    <property type="entry name" value="HTH-TYPE TRANSCRIPTIONAL REGULATOR YBHD"/>
    <property type="match status" value="1"/>
</dbReference>
<dbReference type="Proteomes" id="UP000526233">
    <property type="component" value="Unassembled WGS sequence"/>
</dbReference>
<dbReference type="SUPFAM" id="SSF46785">
    <property type="entry name" value="Winged helix' DNA-binding domain"/>
    <property type="match status" value="1"/>
</dbReference>